<reference evidence="2 3" key="1">
    <citation type="journal article" date="2019" name="Int. J. Syst. Evol. Microbiol.">
        <title>Bifidobacterium jacchi sp. nov., isolated from the faeces of a baby common marmoset (Callithrix jacchus).</title>
        <authorList>
            <person name="Modesto M."/>
            <person name="Watanabe K."/>
            <person name="Arita M."/>
            <person name="Satti M."/>
            <person name="Oki K."/>
            <person name="Sciavilla P."/>
            <person name="Patavino C."/>
            <person name="Camma C."/>
            <person name="Michelini S."/>
            <person name="Sgorbati B."/>
            <person name="Mattarelli P."/>
        </authorList>
    </citation>
    <scope>NUCLEOTIDE SEQUENCE [LARGE SCALE GENOMIC DNA]</scope>
    <source>
        <strain evidence="2 3">MRM 9.3</strain>
    </source>
</reference>
<name>A0A5N5RK31_9BIFI</name>
<evidence type="ECO:0000313" key="3">
    <source>
        <dbReference type="Proteomes" id="UP000326336"/>
    </source>
</evidence>
<organism evidence="2 3">
    <name type="scientific">Bifidobacterium jacchi</name>
    <dbReference type="NCBI Taxonomy" id="2490545"/>
    <lineage>
        <taxon>Bacteria</taxon>
        <taxon>Bacillati</taxon>
        <taxon>Actinomycetota</taxon>
        <taxon>Actinomycetes</taxon>
        <taxon>Bifidobacteriales</taxon>
        <taxon>Bifidobacteriaceae</taxon>
        <taxon>Bifidobacterium</taxon>
    </lineage>
</organism>
<gene>
    <name evidence="2" type="ORF">EHS19_03970</name>
</gene>
<dbReference type="Proteomes" id="UP000326336">
    <property type="component" value="Unassembled WGS sequence"/>
</dbReference>
<evidence type="ECO:0000259" key="1">
    <source>
        <dbReference type="Pfam" id="PF13274"/>
    </source>
</evidence>
<evidence type="ECO:0000313" key="2">
    <source>
        <dbReference type="EMBL" id="KAB5607628.1"/>
    </source>
</evidence>
<proteinExistence type="predicted"/>
<dbReference type="EMBL" id="RQSP01000009">
    <property type="protein sequence ID" value="KAB5607628.1"/>
    <property type="molecule type" value="Genomic_DNA"/>
</dbReference>
<dbReference type="InterPro" id="IPR025272">
    <property type="entry name" value="SocA_Panacea"/>
</dbReference>
<dbReference type="OrthoDB" id="9799173at2"/>
<comment type="caution">
    <text evidence="2">The sequence shown here is derived from an EMBL/GenBank/DDBJ whole genome shotgun (WGS) entry which is preliminary data.</text>
</comment>
<dbReference type="AlphaFoldDB" id="A0A5N5RK31"/>
<sequence length="170" mass="18808">MKALDVANYLVANYGGETEMTNLKLNKLVYFAQAVSLKQHGAPLFSDDIQAWSYGPVEPVVYRTFQKYGKSVIRHPEGSYEVSAQLHEVAQQVMQTYGELTAFDLVRISHREGSAWKRVYEPNANNVITPGLIQSSCDGTVDGVMDGTLAAEVAHVGKTWPNALRMLENS</sequence>
<protein>
    <submittedName>
        <fullName evidence="2">DUF4065 domain-containing protein</fullName>
    </submittedName>
</protein>
<feature type="domain" description="Antitoxin SocA-like Panacea" evidence="1">
    <location>
        <begin position="25"/>
        <end position="117"/>
    </location>
</feature>
<dbReference type="Pfam" id="PF13274">
    <property type="entry name" value="SocA_Panacea"/>
    <property type="match status" value="1"/>
</dbReference>
<dbReference type="RefSeq" id="WP_151916495.1">
    <property type="nucleotide sequence ID" value="NZ_RQSP01000009.1"/>
</dbReference>
<keyword evidence="3" id="KW-1185">Reference proteome</keyword>
<accession>A0A5N5RK31</accession>